<organism evidence="7 8">
    <name type="scientific">Mizuhopecten yessoensis</name>
    <name type="common">Japanese scallop</name>
    <name type="synonym">Patinopecten yessoensis</name>
    <dbReference type="NCBI Taxonomy" id="6573"/>
    <lineage>
        <taxon>Eukaryota</taxon>
        <taxon>Metazoa</taxon>
        <taxon>Spiralia</taxon>
        <taxon>Lophotrochozoa</taxon>
        <taxon>Mollusca</taxon>
        <taxon>Bivalvia</taxon>
        <taxon>Autobranchia</taxon>
        <taxon>Pteriomorphia</taxon>
        <taxon>Pectinida</taxon>
        <taxon>Pectinoidea</taxon>
        <taxon>Pectinidae</taxon>
        <taxon>Mizuhopecten</taxon>
    </lineage>
</organism>
<dbReference type="PANTHER" id="PTHR31328:SF2">
    <property type="entry name" value="BIOGENESIS OF LYSOSOME-RELATED ORGANELLES COMPLEX 1 SUBUNIT 6"/>
    <property type="match status" value="1"/>
</dbReference>
<reference evidence="7 8" key="1">
    <citation type="journal article" date="2017" name="Nat. Ecol. Evol.">
        <title>Scallop genome provides insights into evolution of bilaterian karyotype and development.</title>
        <authorList>
            <person name="Wang S."/>
            <person name="Zhang J."/>
            <person name="Jiao W."/>
            <person name="Li J."/>
            <person name="Xun X."/>
            <person name="Sun Y."/>
            <person name="Guo X."/>
            <person name="Huan P."/>
            <person name="Dong B."/>
            <person name="Zhang L."/>
            <person name="Hu X."/>
            <person name="Sun X."/>
            <person name="Wang J."/>
            <person name="Zhao C."/>
            <person name="Wang Y."/>
            <person name="Wang D."/>
            <person name="Huang X."/>
            <person name="Wang R."/>
            <person name="Lv J."/>
            <person name="Li Y."/>
            <person name="Zhang Z."/>
            <person name="Liu B."/>
            <person name="Lu W."/>
            <person name="Hui Y."/>
            <person name="Liang J."/>
            <person name="Zhou Z."/>
            <person name="Hou R."/>
            <person name="Li X."/>
            <person name="Liu Y."/>
            <person name="Li H."/>
            <person name="Ning X."/>
            <person name="Lin Y."/>
            <person name="Zhao L."/>
            <person name="Xing Q."/>
            <person name="Dou J."/>
            <person name="Li Y."/>
            <person name="Mao J."/>
            <person name="Guo H."/>
            <person name="Dou H."/>
            <person name="Li T."/>
            <person name="Mu C."/>
            <person name="Jiang W."/>
            <person name="Fu Q."/>
            <person name="Fu X."/>
            <person name="Miao Y."/>
            <person name="Liu J."/>
            <person name="Yu Q."/>
            <person name="Li R."/>
            <person name="Liao H."/>
            <person name="Li X."/>
            <person name="Kong Y."/>
            <person name="Jiang Z."/>
            <person name="Chourrout D."/>
            <person name="Li R."/>
            <person name="Bao Z."/>
        </authorList>
    </citation>
    <scope>NUCLEOTIDE SEQUENCE [LARGE SCALE GENOMIC DNA]</scope>
    <source>
        <strain evidence="7 8">PY_sf001</strain>
    </source>
</reference>
<keyword evidence="8" id="KW-1185">Reference proteome</keyword>
<dbReference type="PANTHER" id="PTHR31328">
    <property type="entry name" value="BIOGENESIS OF LYSOSOME-RELATED ORGANELLES COMPLEX 1 SUBUNIT 6"/>
    <property type="match status" value="1"/>
</dbReference>
<comment type="caution">
    <text evidence="7">The sequence shown here is derived from an EMBL/GenBank/DDBJ whole genome shotgun (WGS) entry which is preliminary data.</text>
</comment>
<evidence type="ECO:0000256" key="4">
    <source>
        <dbReference type="ARBA" id="ARBA00022490"/>
    </source>
</evidence>
<dbReference type="OrthoDB" id="19659at2759"/>
<evidence type="ECO:0000313" key="8">
    <source>
        <dbReference type="Proteomes" id="UP000242188"/>
    </source>
</evidence>
<evidence type="ECO:0000256" key="5">
    <source>
        <dbReference type="PIRNR" id="PIRNR037609"/>
    </source>
</evidence>
<sequence>MSGEASTTGEVIPNELEGETNIGDTVLEIENKDETSDAITEMEEKEEEEDCISIDPAIIEKLSIGTLGHYLPNLQKSKSSLNEILQNQGILIETIQQEKTKFEECKAMEDLIETMAQAKKYYAKLTNIRKDMQSLSERSFKLKKRALKLQQQKAKEEMQREQQREREQDRERMLTAKVAKKTSEVS</sequence>
<name>A0A210PN34_MIZYE</name>
<dbReference type="AlphaFoldDB" id="A0A210PN34"/>
<dbReference type="PIRSF" id="PIRSF037609">
    <property type="entry name" value="BLOC-1_complex_pallidin"/>
    <property type="match status" value="1"/>
</dbReference>
<dbReference type="GO" id="GO:0031083">
    <property type="term" value="C:BLOC-1 complex"/>
    <property type="evidence" value="ECO:0007669"/>
    <property type="project" value="TreeGrafter"/>
</dbReference>
<comment type="similarity">
    <text evidence="2 5">Belongs to the BLOC1S6 family.</text>
</comment>
<dbReference type="InterPro" id="IPR028119">
    <property type="entry name" value="Snapin/Pallidin/Snn1"/>
</dbReference>
<evidence type="ECO:0000256" key="1">
    <source>
        <dbReference type="ARBA" id="ARBA00004496"/>
    </source>
</evidence>
<evidence type="ECO:0000256" key="2">
    <source>
        <dbReference type="ARBA" id="ARBA00005767"/>
    </source>
</evidence>
<dbReference type="GO" id="GO:0030133">
    <property type="term" value="C:transport vesicle"/>
    <property type="evidence" value="ECO:0007669"/>
    <property type="project" value="TreeGrafter"/>
</dbReference>
<evidence type="ECO:0000313" key="7">
    <source>
        <dbReference type="EMBL" id="OWF37902.1"/>
    </source>
</evidence>
<gene>
    <name evidence="7" type="ORF">KP79_PYT22736</name>
</gene>
<dbReference type="STRING" id="6573.A0A210PN34"/>
<comment type="function">
    <text evidence="5">Component of the biogenesis of lysosome-related organelles complex-1 (BLOC-1) involved in pigment granule biogenesis.</text>
</comment>
<evidence type="ECO:0000256" key="6">
    <source>
        <dbReference type="SAM" id="MobiDB-lite"/>
    </source>
</evidence>
<keyword evidence="4" id="KW-0963">Cytoplasm</keyword>
<feature type="compositionally biased region" description="Basic and acidic residues" evidence="6">
    <location>
        <begin position="153"/>
        <end position="174"/>
    </location>
</feature>
<dbReference type="Pfam" id="PF14712">
    <property type="entry name" value="Snapin_Pallidin"/>
    <property type="match status" value="1"/>
</dbReference>
<proteinExistence type="inferred from homology"/>
<protein>
    <recommendedName>
        <fullName evidence="3 5">Biogenesis of lysosome-related organelles complex 1 subunit 6</fullName>
        <shortName evidence="5">BLOC-1 subunit 6</shortName>
    </recommendedName>
</protein>
<evidence type="ECO:0000256" key="3">
    <source>
        <dbReference type="ARBA" id="ARBA00019579"/>
    </source>
</evidence>
<accession>A0A210PN34</accession>
<dbReference type="InterPro" id="IPR017242">
    <property type="entry name" value="BLOC-1_pallidin"/>
</dbReference>
<dbReference type="Proteomes" id="UP000242188">
    <property type="component" value="Unassembled WGS sequence"/>
</dbReference>
<dbReference type="EMBL" id="NEDP02005576">
    <property type="protein sequence ID" value="OWF37902.1"/>
    <property type="molecule type" value="Genomic_DNA"/>
</dbReference>
<feature type="region of interest" description="Disordered" evidence="6">
    <location>
        <begin position="1"/>
        <end position="47"/>
    </location>
</feature>
<feature type="region of interest" description="Disordered" evidence="6">
    <location>
        <begin position="146"/>
        <end position="186"/>
    </location>
</feature>
<comment type="subcellular location">
    <subcellularLocation>
        <location evidence="1">Cytoplasm</location>
    </subcellularLocation>
</comment>